<evidence type="ECO:0000313" key="3">
    <source>
        <dbReference type="EMBL" id="KAA6372688.1"/>
    </source>
</evidence>
<feature type="region of interest" description="Disordered" evidence="1">
    <location>
        <begin position="247"/>
        <end position="267"/>
    </location>
</feature>
<dbReference type="AlphaFoldDB" id="A0A5J4UQJ7"/>
<dbReference type="GO" id="GO:0044773">
    <property type="term" value="P:mitotic DNA damage checkpoint signaling"/>
    <property type="evidence" value="ECO:0007669"/>
    <property type="project" value="TreeGrafter"/>
</dbReference>
<sequence>MSLLGVRTLDIIASQHQITLPSNALRALMKQTLEGMRAFHSTGLVHRDIKCDNILLHSPPGSGRVYTKISDFGFAKKEDLTNTQTYLAGTSPEQFQKNALITQKVDIYALGITFYKLITHKYPLNERNFKEQGIKIKQLKRIERPSKISDNILWNLLSQLLEFDPNKRITAEEALQNPYFTSHEAITVISKEQQDLASLATVAQLDGDQSITEFDKDPTFIVEETIIKQFIPSEILKNQQKLNNEKVKEKEEIYPNTQSSSSEVYPSSQSSSQSLQFLPSSYSEIIFIIIYCNRRIIIS</sequence>
<feature type="domain" description="Protein kinase" evidence="2">
    <location>
        <begin position="1"/>
        <end position="180"/>
    </location>
</feature>
<dbReference type="InterPro" id="IPR008271">
    <property type="entry name" value="Ser/Thr_kinase_AS"/>
</dbReference>
<dbReference type="Pfam" id="PF00069">
    <property type="entry name" value="Pkinase"/>
    <property type="match status" value="1"/>
</dbReference>
<proteinExistence type="predicted"/>
<gene>
    <name evidence="3" type="ORF">EZS28_031785</name>
</gene>
<protein>
    <recommendedName>
        <fullName evidence="2">Protein kinase domain-containing protein</fullName>
    </recommendedName>
</protein>
<evidence type="ECO:0000313" key="4">
    <source>
        <dbReference type="Proteomes" id="UP000324800"/>
    </source>
</evidence>
<dbReference type="InterPro" id="IPR000719">
    <property type="entry name" value="Prot_kinase_dom"/>
</dbReference>
<dbReference type="PROSITE" id="PS50011">
    <property type="entry name" value="PROTEIN_KINASE_DOM"/>
    <property type="match status" value="1"/>
</dbReference>
<dbReference type="EMBL" id="SNRW01013379">
    <property type="protein sequence ID" value="KAA6372688.1"/>
    <property type="molecule type" value="Genomic_DNA"/>
</dbReference>
<dbReference type="PROSITE" id="PS00108">
    <property type="entry name" value="PROTEIN_KINASE_ST"/>
    <property type="match status" value="1"/>
</dbReference>
<dbReference type="SMART" id="SM00220">
    <property type="entry name" value="S_TKc"/>
    <property type="match status" value="1"/>
</dbReference>
<evidence type="ECO:0000256" key="1">
    <source>
        <dbReference type="SAM" id="MobiDB-lite"/>
    </source>
</evidence>
<organism evidence="3 4">
    <name type="scientific">Streblomastix strix</name>
    <dbReference type="NCBI Taxonomy" id="222440"/>
    <lineage>
        <taxon>Eukaryota</taxon>
        <taxon>Metamonada</taxon>
        <taxon>Preaxostyla</taxon>
        <taxon>Oxymonadida</taxon>
        <taxon>Streblomastigidae</taxon>
        <taxon>Streblomastix</taxon>
    </lineage>
</organism>
<reference evidence="3 4" key="1">
    <citation type="submission" date="2019-03" db="EMBL/GenBank/DDBJ databases">
        <title>Single cell metagenomics reveals metabolic interactions within the superorganism composed of flagellate Streblomastix strix and complex community of Bacteroidetes bacteria on its surface.</title>
        <authorList>
            <person name="Treitli S.C."/>
            <person name="Kolisko M."/>
            <person name="Husnik F."/>
            <person name="Keeling P."/>
            <person name="Hampl V."/>
        </authorList>
    </citation>
    <scope>NUCLEOTIDE SEQUENCE [LARGE SCALE GENOMIC DNA]</scope>
    <source>
        <strain evidence="3">ST1C</strain>
    </source>
</reference>
<dbReference type="GO" id="GO:0005634">
    <property type="term" value="C:nucleus"/>
    <property type="evidence" value="ECO:0007669"/>
    <property type="project" value="TreeGrafter"/>
</dbReference>
<accession>A0A5J4UQJ7</accession>
<name>A0A5J4UQJ7_9EUKA</name>
<dbReference type="PANTHER" id="PTHR44167:SF24">
    <property type="entry name" value="SERINE_THREONINE-PROTEIN KINASE CHK2"/>
    <property type="match status" value="1"/>
</dbReference>
<comment type="caution">
    <text evidence="3">The sequence shown here is derived from an EMBL/GenBank/DDBJ whole genome shotgun (WGS) entry which is preliminary data.</text>
</comment>
<dbReference type="Proteomes" id="UP000324800">
    <property type="component" value="Unassembled WGS sequence"/>
</dbReference>
<dbReference type="SUPFAM" id="SSF56112">
    <property type="entry name" value="Protein kinase-like (PK-like)"/>
    <property type="match status" value="1"/>
</dbReference>
<dbReference type="Gene3D" id="1.10.510.10">
    <property type="entry name" value="Transferase(Phosphotransferase) domain 1"/>
    <property type="match status" value="1"/>
</dbReference>
<evidence type="ECO:0000259" key="2">
    <source>
        <dbReference type="PROSITE" id="PS50011"/>
    </source>
</evidence>
<dbReference type="PANTHER" id="PTHR44167">
    <property type="entry name" value="OVARIAN-SPECIFIC SERINE/THREONINE-PROTEIN KINASE LOK-RELATED"/>
    <property type="match status" value="1"/>
</dbReference>
<feature type="compositionally biased region" description="Low complexity" evidence="1">
    <location>
        <begin position="258"/>
        <end position="267"/>
    </location>
</feature>
<dbReference type="InterPro" id="IPR011009">
    <property type="entry name" value="Kinase-like_dom_sf"/>
</dbReference>
<dbReference type="GO" id="GO:0005524">
    <property type="term" value="F:ATP binding"/>
    <property type="evidence" value="ECO:0007669"/>
    <property type="project" value="InterPro"/>
</dbReference>
<dbReference type="GO" id="GO:0004674">
    <property type="term" value="F:protein serine/threonine kinase activity"/>
    <property type="evidence" value="ECO:0007669"/>
    <property type="project" value="TreeGrafter"/>
</dbReference>